<keyword evidence="3" id="KW-1185">Reference proteome</keyword>
<evidence type="ECO:0000256" key="1">
    <source>
        <dbReference type="SAM" id="MobiDB-lite"/>
    </source>
</evidence>
<organism evidence="2 3">
    <name type="scientific">Catellatospora aurea</name>
    <dbReference type="NCBI Taxonomy" id="1337874"/>
    <lineage>
        <taxon>Bacteria</taxon>
        <taxon>Bacillati</taxon>
        <taxon>Actinomycetota</taxon>
        <taxon>Actinomycetes</taxon>
        <taxon>Micromonosporales</taxon>
        <taxon>Micromonosporaceae</taxon>
        <taxon>Catellatospora</taxon>
    </lineage>
</organism>
<dbReference type="EMBL" id="JBHTAC010000005">
    <property type="protein sequence ID" value="MFC7242176.1"/>
    <property type="molecule type" value="Genomic_DNA"/>
</dbReference>
<comment type="caution">
    <text evidence="2">The sequence shown here is derived from an EMBL/GenBank/DDBJ whole genome shotgun (WGS) entry which is preliminary data.</text>
</comment>
<evidence type="ECO:0000313" key="3">
    <source>
        <dbReference type="Proteomes" id="UP001596392"/>
    </source>
</evidence>
<feature type="compositionally biased region" description="Basic and acidic residues" evidence="1">
    <location>
        <begin position="30"/>
        <end position="40"/>
    </location>
</feature>
<feature type="region of interest" description="Disordered" evidence="1">
    <location>
        <begin position="1"/>
        <end position="45"/>
    </location>
</feature>
<name>A0ABW2GQA1_9ACTN</name>
<accession>A0ABW2GQA1</accession>
<proteinExistence type="predicted"/>
<dbReference type="Proteomes" id="UP001596392">
    <property type="component" value="Unassembled WGS sequence"/>
</dbReference>
<evidence type="ECO:0000313" key="2">
    <source>
        <dbReference type="EMBL" id="MFC7242176.1"/>
    </source>
</evidence>
<sequence>METVGEFPSSSSEGSSMGDDLVFRSSGARHGGDFASRDAPPEFDEEPAWRAGLGITSGIAALTAQEAVDLKAQWTALLAPHLNRSADTPPDQRHIRFFFAATPMGEDR</sequence>
<reference evidence="3" key="1">
    <citation type="journal article" date="2019" name="Int. J. Syst. Evol. Microbiol.">
        <title>The Global Catalogue of Microorganisms (GCM) 10K type strain sequencing project: providing services to taxonomists for standard genome sequencing and annotation.</title>
        <authorList>
            <consortium name="The Broad Institute Genomics Platform"/>
            <consortium name="The Broad Institute Genome Sequencing Center for Infectious Disease"/>
            <person name="Wu L."/>
            <person name="Ma J."/>
        </authorList>
    </citation>
    <scope>NUCLEOTIDE SEQUENCE [LARGE SCALE GENOMIC DNA]</scope>
    <source>
        <strain evidence="3">CGMCC 1.9106</strain>
    </source>
</reference>
<gene>
    <name evidence="2" type="ORF">ACFQO7_06740</name>
</gene>
<protein>
    <submittedName>
        <fullName evidence="2">Uncharacterized protein</fullName>
    </submittedName>
</protein>